<dbReference type="PATRIC" id="fig|80878.5.peg.1189"/>
<gene>
    <name evidence="2" type="ORF">RP29_08335</name>
</gene>
<dbReference type="InterPro" id="IPR025421">
    <property type="entry name" value="DUF4148"/>
</dbReference>
<sequence length="105" mass="10620">MKNFRTIAALSLFALGSVAAHAQSSGAFGDNSNYPAAASTASALTRQAVIADLHAARANGGMPHDAEGSDVAYSAAAVNSARSRAEVRAEAIAAHKADQTVQGEH</sequence>
<dbReference type="EMBL" id="JXYQ01000022">
    <property type="protein sequence ID" value="KJA11001.1"/>
    <property type="molecule type" value="Genomic_DNA"/>
</dbReference>
<keyword evidence="1" id="KW-0732">Signal</keyword>
<dbReference type="OrthoDB" id="9932918at2"/>
<evidence type="ECO:0000313" key="2">
    <source>
        <dbReference type="EMBL" id="KJA11001.1"/>
    </source>
</evidence>
<feature type="signal peptide" evidence="1">
    <location>
        <begin position="1"/>
        <end position="22"/>
    </location>
</feature>
<evidence type="ECO:0000256" key="1">
    <source>
        <dbReference type="SAM" id="SignalP"/>
    </source>
</evidence>
<accession>A0A0D7K9G7</accession>
<name>A0A0D7K9G7_9BURK</name>
<dbReference type="Pfam" id="PF13663">
    <property type="entry name" value="DUF4148"/>
    <property type="match status" value="1"/>
</dbReference>
<proteinExistence type="predicted"/>
<comment type="caution">
    <text evidence="2">The sequence shown here is derived from an EMBL/GenBank/DDBJ whole genome shotgun (WGS) entry which is preliminary data.</text>
</comment>
<dbReference type="RefSeq" id="WP_044397242.1">
    <property type="nucleotide sequence ID" value="NZ_JXYQ01000022.1"/>
</dbReference>
<feature type="chain" id="PRO_5002320646" description="DUF4148 domain-containing protein" evidence="1">
    <location>
        <begin position="23"/>
        <end position="105"/>
    </location>
</feature>
<evidence type="ECO:0008006" key="4">
    <source>
        <dbReference type="Google" id="ProtNLM"/>
    </source>
</evidence>
<protein>
    <recommendedName>
        <fullName evidence="4">DUF4148 domain-containing protein</fullName>
    </recommendedName>
</protein>
<reference evidence="2 3" key="1">
    <citation type="submission" date="2014-12" db="EMBL/GenBank/DDBJ databases">
        <title>Isolation of bacteria from lake water.</title>
        <authorList>
            <person name="Sheng K.-Y."/>
            <person name="Chin P.-S."/>
            <person name="Chan K.-G."/>
            <person name="Tan G.S."/>
        </authorList>
    </citation>
    <scope>NUCLEOTIDE SEQUENCE [LARGE SCALE GENOMIC DNA]</scope>
    <source>
        <strain evidence="2 3">KY4</strain>
    </source>
</reference>
<keyword evidence="3" id="KW-1185">Reference proteome</keyword>
<evidence type="ECO:0000313" key="3">
    <source>
        <dbReference type="Proteomes" id="UP000032566"/>
    </source>
</evidence>
<dbReference type="AlphaFoldDB" id="A0A0D7K9G7"/>
<organism evidence="2 3">
    <name type="scientific">Acidovorax temperans</name>
    <dbReference type="NCBI Taxonomy" id="80878"/>
    <lineage>
        <taxon>Bacteria</taxon>
        <taxon>Pseudomonadati</taxon>
        <taxon>Pseudomonadota</taxon>
        <taxon>Betaproteobacteria</taxon>
        <taxon>Burkholderiales</taxon>
        <taxon>Comamonadaceae</taxon>
        <taxon>Acidovorax</taxon>
    </lineage>
</organism>
<dbReference type="Proteomes" id="UP000032566">
    <property type="component" value="Unassembled WGS sequence"/>
</dbReference>